<proteinExistence type="predicted"/>
<gene>
    <name evidence="1" type="ORF">J1N35_001573</name>
</gene>
<dbReference type="OrthoDB" id="996904at2759"/>
<dbReference type="AlphaFoldDB" id="A0A9D3WJ89"/>
<sequence>MISKVPKLDINTGNRARRRFARIAVYVNLDKSLVSQILINGKIQRVEYEFLPTVCFHRGMYGHVKDAYPFRVSKPNPEKNSPLSKTLLEAVSMVVDGMGENGETYKL</sequence>
<reference evidence="1 2" key="1">
    <citation type="journal article" date="2021" name="Plant Biotechnol. J.">
        <title>Multi-omics assisted identification of the key and species-specific regulatory components of drought-tolerant mechanisms in Gossypium stocksii.</title>
        <authorList>
            <person name="Yu D."/>
            <person name="Ke L."/>
            <person name="Zhang D."/>
            <person name="Wu Y."/>
            <person name="Sun Y."/>
            <person name="Mei J."/>
            <person name="Sun J."/>
            <person name="Sun Y."/>
        </authorList>
    </citation>
    <scope>NUCLEOTIDE SEQUENCE [LARGE SCALE GENOMIC DNA]</scope>
    <source>
        <strain evidence="2">cv. E1</strain>
        <tissue evidence="1">Leaf</tissue>
    </source>
</reference>
<dbReference type="EMBL" id="JAIQCV010000001">
    <property type="protein sequence ID" value="KAH1130195.1"/>
    <property type="molecule type" value="Genomic_DNA"/>
</dbReference>
<dbReference type="Proteomes" id="UP000828251">
    <property type="component" value="Unassembled WGS sequence"/>
</dbReference>
<protein>
    <submittedName>
        <fullName evidence="1">Uncharacterized protein</fullName>
    </submittedName>
</protein>
<evidence type="ECO:0000313" key="1">
    <source>
        <dbReference type="EMBL" id="KAH1130195.1"/>
    </source>
</evidence>
<dbReference type="PANTHER" id="PTHR31286:SF173">
    <property type="entry name" value="DUF4283 DOMAIN-CONTAINING PROTEIN"/>
    <property type="match status" value="1"/>
</dbReference>
<accession>A0A9D3WJ89</accession>
<evidence type="ECO:0000313" key="2">
    <source>
        <dbReference type="Proteomes" id="UP000828251"/>
    </source>
</evidence>
<keyword evidence="2" id="KW-1185">Reference proteome</keyword>
<name>A0A9D3WJ89_9ROSI</name>
<dbReference type="InterPro" id="IPR040256">
    <property type="entry name" value="At4g02000-like"/>
</dbReference>
<comment type="caution">
    <text evidence="1">The sequence shown here is derived from an EMBL/GenBank/DDBJ whole genome shotgun (WGS) entry which is preliminary data.</text>
</comment>
<dbReference type="PANTHER" id="PTHR31286">
    <property type="entry name" value="GLYCINE-RICH CELL WALL STRUCTURAL PROTEIN 1.8-LIKE"/>
    <property type="match status" value="1"/>
</dbReference>
<organism evidence="1 2">
    <name type="scientific">Gossypium stocksii</name>
    <dbReference type="NCBI Taxonomy" id="47602"/>
    <lineage>
        <taxon>Eukaryota</taxon>
        <taxon>Viridiplantae</taxon>
        <taxon>Streptophyta</taxon>
        <taxon>Embryophyta</taxon>
        <taxon>Tracheophyta</taxon>
        <taxon>Spermatophyta</taxon>
        <taxon>Magnoliopsida</taxon>
        <taxon>eudicotyledons</taxon>
        <taxon>Gunneridae</taxon>
        <taxon>Pentapetalae</taxon>
        <taxon>rosids</taxon>
        <taxon>malvids</taxon>
        <taxon>Malvales</taxon>
        <taxon>Malvaceae</taxon>
        <taxon>Malvoideae</taxon>
        <taxon>Gossypium</taxon>
    </lineage>
</organism>